<keyword evidence="7" id="KW-0274">FAD</keyword>
<dbReference type="Gene3D" id="3.50.50.60">
    <property type="entry name" value="FAD/NAD(P)-binding domain"/>
    <property type="match status" value="1"/>
</dbReference>
<comment type="pathway">
    <text evidence="2">Cofactor biosynthesis; NAD(+) biosynthesis; iminoaspartate from L-aspartate (oxidase route): step 1/1.</text>
</comment>
<dbReference type="Gene3D" id="3.90.700.10">
    <property type="entry name" value="Succinate dehydrogenase/fumarate reductase flavoprotein, catalytic domain"/>
    <property type="match status" value="1"/>
</dbReference>
<organism evidence="12 13">
    <name type="scientific">Brucella intermedia GD04153</name>
    <dbReference type="NCBI Taxonomy" id="2975438"/>
    <lineage>
        <taxon>Bacteria</taxon>
        <taxon>Pseudomonadati</taxon>
        <taxon>Pseudomonadota</taxon>
        <taxon>Alphaproteobacteria</taxon>
        <taxon>Hyphomicrobiales</taxon>
        <taxon>Brucellaceae</taxon>
        <taxon>Brucella/Ochrobactrum group</taxon>
        <taxon>Brucella</taxon>
    </lineage>
</organism>
<evidence type="ECO:0000256" key="4">
    <source>
        <dbReference type="ARBA" id="ARBA00012173"/>
    </source>
</evidence>
<dbReference type="SUPFAM" id="SSF56425">
    <property type="entry name" value="Succinate dehydrogenase/fumarate reductase flavoprotein, catalytic domain"/>
    <property type="match status" value="1"/>
</dbReference>
<comment type="catalytic activity">
    <reaction evidence="9">
        <text>L-aspartate + O2 = iminosuccinate + H2O2</text>
        <dbReference type="Rhea" id="RHEA:25876"/>
        <dbReference type="ChEBI" id="CHEBI:15379"/>
        <dbReference type="ChEBI" id="CHEBI:16240"/>
        <dbReference type="ChEBI" id="CHEBI:29991"/>
        <dbReference type="ChEBI" id="CHEBI:77875"/>
        <dbReference type="EC" id="1.4.3.16"/>
    </reaction>
    <physiologicalReaction direction="left-to-right" evidence="9">
        <dbReference type="Rhea" id="RHEA:25877"/>
    </physiologicalReaction>
</comment>
<evidence type="ECO:0000313" key="13">
    <source>
        <dbReference type="Proteomes" id="UP001158087"/>
    </source>
</evidence>
<evidence type="ECO:0000256" key="3">
    <source>
        <dbReference type="ARBA" id="ARBA00008562"/>
    </source>
</evidence>
<proteinExistence type="inferred from homology"/>
<name>A0AA42GW79_9HYPH</name>
<dbReference type="NCBIfam" id="NF005701">
    <property type="entry name" value="PRK07512.1"/>
    <property type="match status" value="1"/>
</dbReference>
<protein>
    <recommendedName>
        <fullName evidence="4">L-aspartate oxidase</fullName>
        <ecNumber evidence="4">1.4.3.16</ecNumber>
    </recommendedName>
</protein>
<dbReference type="PRINTS" id="PR00368">
    <property type="entry name" value="FADPNR"/>
</dbReference>
<dbReference type="Pfam" id="PF02910">
    <property type="entry name" value="Succ_DH_flav_C"/>
    <property type="match status" value="1"/>
</dbReference>
<dbReference type="EMBL" id="JAODYY010000002">
    <property type="protein sequence ID" value="MDH0123554.1"/>
    <property type="molecule type" value="Genomic_DNA"/>
</dbReference>
<feature type="domain" description="Fumarate reductase/succinate dehydrogenase flavoprotein-like C-terminal" evidence="11">
    <location>
        <begin position="433"/>
        <end position="475"/>
    </location>
</feature>
<dbReference type="InterPro" id="IPR036188">
    <property type="entry name" value="FAD/NAD-bd_sf"/>
</dbReference>
<dbReference type="InterPro" id="IPR037099">
    <property type="entry name" value="Fum_R/Succ_DH_flav-like_C_sf"/>
</dbReference>
<dbReference type="Pfam" id="PF00890">
    <property type="entry name" value="FAD_binding_2"/>
    <property type="match status" value="1"/>
</dbReference>
<dbReference type="GO" id="GO:0008734">
    <property type="term" value="F:L-aspartate oxidase activity"/>
    <property type="evidence" value="ECO:0007669"/>
    <property type="project" value="UniProtKB-EC"/>
</dbReference>
<dbReference type="AlphaFoldDB" id="A0AA42GW79"/>
<evidence type="ECO:0000256" key="9">
    <source>
        <dbReference type="ARBA" id="ARBA00048305"/>
    </source>
</evidence>
<dbReference type="SUPFAM" id="SSF46977">
    <property type="entry name" value="Succinate dehydrogenase/fumarate reductase flavoprotein C-terminal domain"/>
    <property type="match status" value="1"/>
</dbReference>
<comment type="caution">
    <text evidence="12">The sequence shown here is derived from an EMBL/GenBank/DDBJ whole genome shotgun (WGS) entry which is preliminary data.</text>
</comment>
<evidence type="ECO:0000259" key="10">
    <source>
        <dbReference type="Pfam" id="PF00890"/>
    </source>
</evidence>
<keyword evidence="8 12" id="KW-0560">Oxidoreductase</keyword>
<evidence type="ECO:0000256" key="2">
    <source>
        <dbReference type="ARBA" id="ARBA00004950"/>
    </source>
</evidence>
<keyword evidence="5" id="KW-0285">Flavoprotein</keyword>
<evidence type="ECO:0000256" key="7">
    <source>
        <dbReference type="ARBA" id="ARBA00022827"/>
    </source>
</evidence>
<dbReference type="PANTHER" id="PTHR42716">
    <property type="entry name" value="L-ASPARTATE OXIDASE"/>
    <property type="match status" value="1"/>
</dbReference>
<dbReference type="EC" id="1.4.3.16" evidence="4"/>
<dbReference type="SUPFAM" id="SSF51905">
    <property type="entry name" value="FAD/NAD(P)-binding domain"/>
    <property type="match status" value="1"/>
</dbReference>
<feature type="domain" description="FAD-dependent oxidoreductase 2 FAD-binding" evidence="10">
    <location>
        <begin position="9"/>
        <end position="372"/>
    </location>
</feature>
<gene>
    <name evidence="12" type="ORF">N7376_06065</name>
</gene>
<keyword evidence="6" id="KW-0662">Pyridine nucleotide biosynthesis</keyword>
<dbReference type="InterPro" id="IPR005288">
    <property type="entry name" value="NadB"/>
</dbReference>
<comment type="similarity">
    <text evidence="3">Belongs to the FAD-dependent oxidoreductase 2 family. NadB subfamily.</text>
</comment>
<evidence type="ECO:0000256" key="8">
    <source>
        <dbReference type="ARBA" id="ARBA00023002"/>
    </source>
</evidence>
<dbReference type="InterPro" id="IPR027477">
    <property type="entry name" value="Succ_DH/fumarate_Rdtase_cat_sf"/>
</dbReference>
<reference evidence="12" key="1">
    <citation type="submission" date="2022-09" db="EMBL/GenBank/DDBJ databases">
        <title>Intensive care unit water sources are persistently colonized with multi-drug resistant bacteria and are the site of extensive horizontal gene transfer of antibiotic resistance genes.</title>
        <authorList>
            <person name="Diorio-Toth L."/>
        </authorList>
    </citation>
    <scope>NUCLEOTIDE SEQUENCE</scope>
    <source>
        <strain evidence="12">GD04153</strain>
    </source>
</reference>
<evidence type="ECO:0000256" key="6">
    <source>
        <dbReference type="ARBA" id="ARBA00022642"/>
    </source>
</evidence>
<evidence type="ECO:0000256" key="1">
    <source>
        <dbReference type="ARBA" id="ARBA00001974"/>
    </source>
</evidence>
<dbReference type="InterPro" id="IPR015939">
    <property type="entry name" value="Fum_Rdtase/Succ_DH_flav-like_C"/>
</dbReference>
<sequence>MINARTAPVLIVGSGLAGLMTALTLSPQPVLLVTAGSLGLSGSSTLAQGGIAAGIGADDSTALHLADTIAAGDGLCDAAVAAEIIAASADVIAALEAHGVRFDRKADGSCSLGLEAAHSRHRIVHVDGDATGAGIMRALIAKVLATPSITVMENTRALRLIKQDCRVVGACLENAGPVAARAVVLATGGIGGLYKDTTTPLGNLGQGAALAGRAGAVLADMEFVQFHPTALAVSAPRLPLVSEAVRGEGAELINDRGERFMANIPGRELAPRDVVARAIGSEIGQGRKVFLDARAALGAGFATRFPGIDALCRQHGIDPSRDPIPVRPATHYHMGGIKTDADGRNTIPGLWAVGEAACTGLHGANRLASNSLLEAAAMGLRAAHALVDDEVIGARQIAPVSLPGDTDPEPVRRVVSSHLGLLRDEEGLRVAVTTLLPLAESDDAAAVALVAAVAAYERCESRGSHARIDHPQKDAIARRRFHTFETAFAQAREINDPNRISRIAS</sequence>
<dbReference type="GO" id="GO:0034628">
    <property type="term" value="P:'de novo' NAD+ biosynthetic process from L-aspartate"/>
    <property type="evidence" value="ECO:0007669"/>
    <property type="project" value="TreeGrafter"/>
</dbReference>
<evidence type="ECO:0000256" key="5">
    <source>
        <dbReference type="ARBA" id="ARBA00022630"/>
    </source>
</evidence>
<dbReference type="Gene3D" id="1.20.58.100">
    <property type="entry name" value="Fumarate reductase/succinate dehydrogenase flavoprotein-like, C-terminal domain"/>
    <property type="match status" value="1"/>
</dbReference>
<dbReference type="FunFam" id="3.90.700.10:FF:000002">
    <property type="entry name" value="L-aspartate oxidase"/>
    <property type="match status" value="1"/>
</dbReference>
<comment type="cofactor">
    <cofactor evidence="1">
        <name>FAD</name>
        <dbReference type="ChEBI" id="CHEBI:57692"/>
    </cofactor>
</comment>
<dbReference type="Proteomes" id="UP001158087">
    <property type="component" value="Unassembled WGS sequence"/>
</dbReference>
<evidence type="ECO:0000313" key="12">
    <source>
        <dbReference type="EMBL" id="MDH0123554.1"/>
    </source>
</evidence>
<accession>A0AA42GW79</accession>
<evidence type="ECO:0000259" key="11">
    <source>
        <dbReference type="Pfam" id="PF02910"/>
    </source>
</evidence>
<dbReference type="PANTHER" id="PTHR42716:SF2">
    <property type="entry name" value="L-ASPARTATE OXIDASE, CHLOROPLASTIC"/>
    <property type="match status" value="1"/>
</dbReference>
<dbReference type="InterPro" id="IPR003953">
    <property type="entry name" value="FAD-dep_OxRdtase_2_FAD-bd"/>
</dbReference>